<keyword evidence="2" id="KW-0732">Signal</keyword>
<dbReference type="InterPro" id="IPR054103">
    <property type="entry name" value="CAND6-7_N"/>
</dbReference>
<protein>
    <recommendedName>
        <fullName evidence="3">CAND6/7 N-terminal domain-containing protein</fullName>
    </recommendedName>
</protein>
<dbReference type="AlphaFoldDB" id="A0A388L960"/>
<evidence type="ECO:0000313" key="4">
    <source>
        <dbReference type="EMBL" id="GBG78845.1"/>
    </source>
</evidence>
<dbReference type="PANTHER" id="PTHR21229">
    <property type="entry name" value="LUNG SEVEN TRANSMEMBRANE RECEPTOR"/>
    <property type="match status" value="1"/>
</dbReference>
<feature type="chain" id="PRO_5017469156" description="CAND6/7 N-terminal domain-containing protein" evidence="2">
    <location>
        <begin position="33"/>
        <end position="479"/>
    </location>
</feature>
<feature type="transmembrane region" description="Helical" evidence="1">
    <location>
        <begin position="423"/>
        <end position="444"/>
    </location>
</feature>
<keyword evidence="5" id="KW-1185">Reference proteome</keyword>
<keyword evidence="1" id="KW-0472">Membrane</keyword>
<proteinExistence type="predicted"/>
<dbReference type="GO" id="GO:0016020">
    <property type="term" value="C:membrane"/>
    <property type="evidence" value="ECO:0007669"/>
    <property type="project" value="InterPro"/>
</dbReference>
<evidence type="ECO:0000259" key="3">
    <source>
        <dbReference type="Pfam" id="PF21904"/>
    </source>
</evidence>
<evidence type="ECO:0000256" key="2">
    <source>
        <dbReference type="SAM" id="SignalP"/>
    </source>
</evidence>
<keyword evidence="1" id="KW-0812">Transmembrane</keyword>
<feature type="transmembrane region" description="Helical" evidence="1">
    <location>
        <begin position="298"/>
        <end position="315"/>
    </location>
</feature>
<feature type="transmembrane region" description="Helical" evidence="1">
    <location>
        <begin position="395"/>
        <end position="417"/>
    </location>
</feature>
<organism evidence="4 5">
    <name type="scientific">Chara braunii</name>
    <name type="common">Braun's stonewort</name>
    <dbReference type="NCBI Taxonomy" id="69332"/>
    <lineage>
        <taxon>Eukaryota</taxon>
        <taxon>Viridiplantae</taxon>
        <taxon>Streptophyta</taxon>
        <taxon>Charophyceae</taxon>
        <taxon>Charales</taxon>
        <taxon>Characeae</taxon>
        <taxon>Chara</taxon>
    </lineage>
</organism>
<dbReference type="Pfam" id="PF21904">
    <property type="entry name" value="CAND6-7_N"/>
    <property type="match status" value="1"/>
</dbReference>
<feature type="transmembrane region" description="Helical" evidence="1">
    <location>
        <begin position="335"/>
        <end position="356"/>
    </location>
</feature>
<dbReference type="Gramene" id="GBG78845">
    <property type="protein sequence ID" value="GBG78845"/>
    <property type="gene ID" value="CBR_g28069"/>
</dbReference>
<dbReference type="GO" id="GO:0005794">
    <property type="term" value="C:Golgi apparatus"/>
    <property type="evidence" value="ECO:0007669"/>
    <property type="project" value="TreeGrafter"/>
</dbReference>
<name>A0A388L960_CHABU</name>
<dbReference type="EMBL" id="BFEA01000305">
    <property type="protein sequence ID" value="GBG78845.1"/>
    <property type="molecule type" value="Genomic_DNA"/>
</dbReference>
<reference evidence="4 5" key="1">
    <citation type="journal article" date="2018" name="Cell">
        <title>The Chara Genome: Secondary Complexity and Implications for Plant Terrestrialization.</title>
        <authorList>
            <person name="Nishiyama T."/>
            <person name="Sakayama H."/>
            <person name="Vries J.D."/>
            <person name="Buschmann H."/>
            <person name="Saint-Marcoux D."/>
            <person name="Ullrich K.K."/>
            <person name="Haas F.B."/>
            <person name="Vanderstraeten L."/>
            <person name="Becker D."/>
            <person name="Lang D."/>
            <person name="Vosolsobe S."/>
            <person name="Rombauts S."/>
            <person name="Wilhelmsson P.K.I."/>
            <person name="Janitza P."/>
            <person name="Kern R."/>
            <person name="Heyl A."/>
            <person name="Rumpler F."/>
            <person name="Villalobos L.I.A.C."/>
            <person name="Clay J.M."/>
            <person name="Skokan R."/>
            <person name="Toyoda A."/>
            <person name="Suzuki Y."/>
            <person name="Kagoshima H."/>
            <person name="Schijlen E."/>
            <person name="Tajeshwar N."/>
            <person name="Catarino B."/>
            <person name="Hetherington A.J."/>
            <person name="Saltykova A."/>
            <person name="Bonnot C."/>
            <person name="Breuninger H."/>
            <person name="Symeonidi A."/>
            <person name="Radhakrishnan G.V."/>
            <person name="Van Nieuwerburgh F."/>
            <person name="Deforce D."/>
            <person name="Chang C."/>
            <person name="Karol K.G."/>
            <person name="Hedrich R."/>
            <person name="Ulvskov P."/>
            <person name="Glockner G."/>
            <person name="Delwiche C.F."/>
            <person name="Petrasek J."/>
            <person name="Van de Peer Y."/>
            <person name="Friml J."/>
            <person name="Beilby M."/>
            <person name="Dolan L."/>
            <person name="Kohara Y."/>
            <person name="Sugano S."/>
            <person name="Fujiyama A."/>
            <person name="Delaux P.-M."/>
            <person name="Quint M."/>
            <person name="TheiBen G."/>
            <person name="Hagemann M."/>
            <person name="Harholt J."/>
            <person name="Dunand C."/>
            <person name="Zachgo S."/>
            <person name="Langdale J."/>
            <person name="Maumus F."/>
            <person name="Straeten D.V.D."/>
            <person name="Gould S.B."/>
            <person name="Rensing S.A."/>
        </authorList>
    </citation>
    <scope>NUCLEOTIDE SEQUENCE [LARGE SCALE GENOMIC DNA]</scope>
    <source>
        <strain evidence="4 5">S276</strain>
    </source>
</reference>
<feature type="transmembrane region" description="Helical" evidence="1">
    <location>
        <begin position="196"/>
        <end position="217"/>
    </location>
</feature>
<keyword evidence="1" id="KW-1133">Transmembrane helix</keyword>
<sequence>MWECRAHSSSAGGHQWAVLLVAMLVLIGTCSAHKLHVDLELSKEPLTALTRFGFHKNGWVEVNLSHIDVYRSESFGPTDKSQIGILLAGRSAESQLKSFVKRMKSDGDAGLCILTETKVQKLLDMGDPGKAVKGSGGDKFTVLHEVEEPGYHTLYLANCACRHHAVSFTMDAALFNLEGKKGGKRNYLWAGGTHLALLYFVFFAVYFVACCAWQYLIWQKHQGVLLKRLLHLVGISLAAYMLLIWSHGTYYSVLGRTGLPHGWDKVHHFFAVTFAVSLLALVLLGLPDVELNVSDLELKLLMAFLSGLIISWAHAEVTHHSVYSFSLQSAECATVYDFFSILKWVSVVGLLGLIAAEFFPSLSRQRPTPSSLVAQFSAASADYDSRANRGWVQKWYVKISLYAAGVWMLAWLVRAIVGHHHHWAVVLVRELGVLGFFAAALIMLRPTSGENYHIRLQNLADGLEEEELDVRDNEEMEGF</sequence>
<dbReference type="Proteomes" id="UP000265515">
    <property type="component" value="Unassembled WGS sequence"/>
</dbReference>
<comment type="caution">
    <text evidence="4">The sequence shown here is derived from an EMBL/GenBank/DDBJ whole genome shotgun (WGS) entry which is preliminary data.</text>
</comment>
<feature type="domain" description="CAND6/7 N-terminal" evidence="3">
    <location>
        <begin position="43"/>
        <end position="176"/>
    </location>
</feature>
<evidence type="ECO:0000313" key="5">
    <source>
        <dbReference type="Proteomes" id="UP000265515"/>
    </source>
</evidence>
<dbReference type="PANTHER" id="PTHR21229:SF2">
    <property type="entry name" value="RE59932P"/>
    <property type="match status" value="1"/>
</dbReference>
<accession>A0A388L960</accession>
<dbReference type="InterPro" id="IPR009637">
    <property type="entry name" value="GPR107/GPR108-like"/>
</dbReference>
<feature type="signal peptide" evidence="2">
    <location>
        <begin position="1"/>
        <end position="32"/>
    </location>
</feature>
<feature type="transmembrane region" description="Helical" evidence="1">
    <location>
        <begin position="229"/>
        <end position="246"/>
    </location>
</feature>
<evidence type="ECO:0000256" key="1">
    <source>
        <dbReference type="SAM" id="Phobius"/>
    </source>
</evidence>
<gene>
    <name evidence="4" type="ORF">CBR_g28069</name>
</gene>
<feature type="transmembrane region" description="Helical" evidence="1">
    <location>
        <begin position="266"/>
        <end position="286"/>
    </location>
</feature>